<keyword evidence="10" id="KW-1185">Reference proteome</keyword>
<dbReference type="PANTHER" id="PTHR34975">
    <property type="entry name" value="SPORE GERMINATION PROTEIN A2"/>
    <property type="match status" value="1"/>
</dbReference>
<evidence type="ECO:0000256" key="6">
    <source>
        <dbReference type="ARBA" id="ARBA00022989"/>
    </source>
</evidence>
<feature type="transmembrane region" description="Helical" evidence="8">
    <location>
        <begin position="334"/>
        <end position="354"/>
    </location>
</feature>
<feature type="transmembrane region" description="Helical" evidence="8">
    <location>
        <begin position="115"/>
        <end position="136"/>
    </location>
</feature>
<dbReference type="KEGG" id="cbv:U729_4"/>
<comment type="subcellular location">
    <subcellularLocation>
        <location evidence="1">Membrane</location>
        <topology evidence="1">Multi-pass membrane protein</topology>
    </subcellularLocation>
</comment>
<evidence type="ECO:0000313" key="9">
    <source>
        <dbReference type="EMBL" id="AIY84434.1"/>
    </source>
</evidence>
<dbReference type="Pfam" id="PF03845">
    <property type="entry name" value="Spore_permease"/>
    <property type="match status" value="1"/>
</dbReference>
<feature type="transmembrane region" description="Helical" evidence="8">
    <location>
        <begin position="41"/>
        <end position="61"/>
    </location>
</feature>
<dbReference type="OrthoDB" id="1931502at2"/>
<keyword evidence="4" id="KW-0309">Germination</keyword>
<accession>A0A0A7FXR9</accession>
<evidence type="ECO:0000256" key="7">
    <source>
        <dbReference type="ARBA" id="ARBA00023136"/>
    </source>
</evidence>
<keyword evidence="6 8" id="KW-1133">Transmembrane helix</keyword>
<proteinExistence type="inferred from homology"/>
<keyword evidence="5 8" id="KW-0812">Transmembrane</keyword>
<name>A0A0A7FXR9_9CLOT</name>
<organism evidence="9 10">
    <name type="scientific">Clostridium baratii str. Sullivan</name>
    <dbReference type="NCBI Taxonomy" id="1415775"/>
    <lineage>
        <taxon>Bacteria</taxon>
        <taxon>Bacillati</taxon>
        <taxon>Bacillota</taxon>
        <taxon>Clostridia</taxon>
        <taxon>Eubacteriales</taxon>
        <taxon>Clostridiaceae</taxon>
        <taxon>Clostridium</taxon>
    </lineage>
</organism>
<dbReference type="GO" id="GO:0009847">
    <property type="term" value="P:spore germination"/>
    <property type="evidence" value="ECO:0007669"/>
    <property type="project" value="InterPro"/>
</dbReference>
<dbReference type="GO" id="GO:0016020">
    <property type="term" value="C:membrane"/>
    <property type="evidence" value="ECO:0007669"/>
    <property type="project" value="UniProtKB-SubCell"/>
</dbReference>
<sequence>MKKRLEISTNQFICLIAGYTLILLEIRYPSVVAIKTNQNAWIIPFFSSIYPIIFFTLYWFVYKKHPKKNIFSINNLLLGKFLGTIFNFIFAVFLFCYGAIHYAAISLIINSTIVWYYNILQMIFLITIIGVICAALFDIEPLLKVSQISLYIIIFIYSLLFLNLRDASISNIFPILMDASPKLLLKSSYTGIFMFAGFECFTIYLPYLKNKQDYKKIAISIILILVLITSWITFVCISYFGYETLSLYYFPLLNYISSIKVPLINNFAFIFIVLSSVNAFKNSSIFFFNFIYLIPEKLRGKFKYLVLLILPVPLYFATKPLTDIVILDSFINKVFLPLTLSIFFNIIILFIVTLRRNSNEKKDPI</sequence>
<dbReference type="HOGENOM" id="CLU_047547_0_3_9"/>
<evidence type="ECO:0000256" key="5">
    <source>
        <dbReference type="ARBA" id="ARBA00022692"/>
    </source>
</evidence>
<dbReference type="InterPro" id="IPR004761">
    <property type="entry name" value="Spore_GerAB"/>
</dbReference>
<gene>
    <name evidence="9" type="ORF">U729_4</name>
</gene>
<feature type="transmembrane region" description="Helical" evidence="8">
    <location>
        <begin position="217"/>
        <end position="242"/>
    </location>
</feature>
<dbReference type="RefSeq" id="WP_039310469.1">
    <property type="nucleotide sequence ID" value="NZ_CP006905.1"/>
</dbReference>
<dbReference type="AlphaFoldDB" id="A0A0A7FXR9"/>
<evidence type="ECO:0000256" key="4">
    <source>
        <dbReference type="ARBA" id="ARBA00022544"/>
    </source>
</evidence>
<evidence type="ECO:0000256" key="8">
    <source>
        <dbReference type="SAM" id="Phobius"/>
    </source>
</evidence>
<keyword evidence="7 8" id="KW-0472">Membrane</keyword>
<feature type="transmembrane region" description="Helical" evidence="8">
    <location>
        <begin position="267"/>
        <end position="292"/>
    </location>
</feature>
<feature type="transmembrane region" description="Helical" evidence="8">
    <location>
        <begin position="81"/>
        <end position="109"/>
    </location>
</feature>
<protein>
    <submittedName>
        <fullName evidence="9">Spore germination family protein</fullName>
    </submittedName>
</protein>
<reference evidence="9 10" key="1">
    <citation type="journal article" date="2015" name="Infect. Genet. Evol.">
        <title>Genomic sequences of six botulinum neurotoxin-producing strains representing three clostridial species illustrate the mobility and diversity of botulinum neurotoxin genes.</title>
        <authorList>
            <person name="Smith T.J."/>
            <person name="Hill K.K."/>
            <person name="Xie G."/>
            <person name="Foley B.T."/>
            <person name="Williamson C.H."/>
            <person name="Foster J.T."/>
            <person name="Johnson S.L."/>
            <person name="Chertkov O."/>
            <person name="Teshima H."/>
            <person name="Gibbons H.S."/>
            <person name="Johnsky L.A."/>
            <person name="Karavis M.A."/>
            <person name="Smith L.A."/>
        </authorList>
    </citation>
    <scope>NUCLEOTIDE SEQUENCE [LARGE SCALE GENOMIC DNA]</scope>
    <source>
        <strain evidence="9">Sullivan</strain>
    </source>
</reference>
<feature type="transmembrane region" description="Helical" evidence="8">
    <location>
        <begin position="184"/>
        <end position="205"/>
    </location>
</feature>
<feature type="transmembrane region" description="Helical" evidence="8">
    <location>
        <begin position="304"/>
        <end position="322"/>
    </location>
</feature>
<dbReference type="STRING" id="1561.NPD11_2972"/>
<keyword evidence="3" id="KW-0813">Transport</keyword>
<feature type="transmembrane region" description="Helical" evidence="8">
    <location>
        <begin position="148"/>
        <end position="164"/>
    </location>
</feature>
<comment type="similarity">
    <text evidence="2">Belongs to the amino acid-polyamine-organocation (APC) superfamily. Spore germination protein (SGP) (TC 2.A.3.9) family.</text>
</comment>
<evidence type="ECO:0000256" key="1">
    <source>
        <dbReference type="ARBA" id="ARBA00004141"/>
    </source>
</evidence>
<evidence type="ECO:0000313" key="10">
    <source>
        <dbReference type="Proteomes" id="UP000030635"/>
    </source>
</evidence>
<dbReference type="eggNOG" id="COG0531">
    <property type="taxonomic scope" value="Bacteria"/>
</dbReference>
<evidence type="ECO:0000256" key="3">
    <source>
        <dbReference type="ARBA" id="ARBA00022448"/>
    </source>
</evidence>
<dbReference type="EMBL" id="CP006905">
    <property type="protein sequence ID" value="AIY84434.1"/>
    <property type="molecule type" value="Genomic_DNA"/>
</dbReference>
<dbReference type="PANTHER" id="PTHR34975:SF2">
    <property type="entry name" value="SPORE GERMINATION PROTEIN A2"/>
    <property type="match status" value="1"/>
</dbReference>
<feature type="transmembrane region" description="Helical" evidence="8">
    <location>
        <begin position="12"/>
        <end position="29"/>
    </location>
</feature>
<evidence type="ECO:0000256" key="2">
    <source>
        <dbReference type="ARBA" id="ARBA00007998"/>
    </source>
</evidence>
<dbReference type="Proteomes" id="UP000030635">
    <property type="component" value="Chromosome"/>
</dbReference>